<dbReference type="FunFam" id="1.10.10.10:FF:000001">
    <property type="entry name" value="LysR family transcriptional regulator"/>
    <property type="match status" value="1"/>
</dbReference>
<dbReference type="PRINTS" id="PR00039">
    <property type="entry name" value="HTHLYSR"/>
</dbReference>
<dbReference type="Pfam" id="PF03466">
    <property type="entry name" value="LysR_substrate"/>
    <property type="match status" value="1"/>
</dbReference>
<accession>A0A401LD96</accession>
<dbReference type="PROSITE" id="PS50931">
    <property type="entry name" value="HTH_LYSR"/>
    <property type="match status" value="1"/>
</dbReference>
<dbReference type="GO" id="GO:0000976">
    <property type="term" value="F:transcription cis-regulatory region binding"/>
    <property type="evidence" value="ECO:0007669"/>
    <property type="project" value="TreeGrafter"/>
</dbReference>
<keyword evidence="3" id="KW-0238">DNA-binding</keyword>
<keyword evidence="2" id="KW-0805">Transcription regulation</keyword>
<dbReference type="Gene3D" id="3.40.190.290">
    <property type="match status" value="1"/>
</dbReference>
<dbReference type="OrthoDB" id="1652954at2"/>
<gene>
    <name evidence="6" type="ORF">KGMB03357_10060</name>
</gene>
<comment type="similarity">
    <text evidence="1">Belongs to the LysR transcriptional regulatory family.</text>
</comment>
<dbReference type="InterPro" id="IPR005119">
    <property type="entry name" value="LysR_subst-bd"/>
</dbReference>
<name>A0A401LD96_9FIRM</name>
<evidence type="ECO:0000259" key="5">
    <source>
        <dbReference type="PROSITE" id="PS50931"/>
    </source>
</evidence>
<dbReference type="SUPFAM" id="SSF53850">
    <property type="entry name" value="Periplasmic binding protein-like II"/>
    <property type="match status" value="1"/>
</dbReference>
<dbReference type="SUPFAM" id="SSF46785">
    <property type="entry name" value="Winged helix' DNA-binding domain"/>
    <property type="match status" value="1"/>
</dbReference>
<dbReference type="PANTHER" id="PTHR30126">
    <property type="entry name" value="HTH-TYPE TRANSCRIPTIONAL REGULATOR"/>
    <property type="match status" value="1"/>
</dbReference>
<dbReference type="CDD" id="cd08434">
    <property type="entry name" value="PBP2_GltC_like"/>
    <property type="match status" value="1"/>
</dbReference>
<dbReference type="Proteomes" id="UP000287361">
    <property type="component" value="Unassembled WGS sequence"/>
</dbReference>
<dbReference type="Pfam" id="PF00126">
    <property type="entry name" value="HTH_1"/>
    <property type="match status" value="1"/>
</dbReference>
<dbReference type="AlphaFoldDB" id="A0A401LD96"/>
<comment type="caution">
    <text evidence="6">The sequence shown here is derived from an EMBL/GenBank/DDBJ whole genome shotgun (WGS) entry which is preliminary data.</text>
</comment>
<dbReference type="GO" id="GO:0003700">
    <property type="term" value="F:DNA-binding transcription factor activity"/>
    <property type="evidence" value="ECO:0007669"/>
    <property type="project" value="InterPro"/>
</dbReference>
<sequence length="293" mass="33836">MNLYQLRYFVTLAETKHFGKAAERLCIAQPSLSHAIAQLEAELGVVLFERKNRSSTLTKEGLQFLSYVEKSLEILDNGISSMAHISRGEGCIELGFLRTLGLSLIPELANGFLQEQRDKHIQFKFYTDVTQPLLQGLKDEKYDMVFCTQLENEKTIEFIPVSKQDLVLIVPRNHPLANRYTVDLTETLPYPHVYFAEKSGLRIVIDRLFEKIGKRPNIAYEIQEDQVIAGLVAQGFGIAVVPYMEELLRLNVKIIQISYPYWERNFYMATLKDRYLPPVVQRFKQFVITHCRV</sequence>
<evidence type="ECO:0000313" key="7">
    <source>
        <dbReference type="Proteomes" id="UP000287361"/>
    </source>
</evidence>
<evidence type="ECO:0000313" key="6">
    <source>
        <dbReference type="EMBL" id="GCB29345.1"/>
    </source>
</evidence>
<proteinExistence type="inferred from homology"/>
<keyword evidence="7" id="KW-1185">Reference proteome</keyword>
<reference evidence="6 7" key="1">
    <citation type="submission" date="2018-10" db="EMBL/GenBank/DDBJ databases">
        <title>Draft Genome Sequence of Anaerotignum sp. KCTC 15736.</title>
        <authorList>
            <person name="Choi S.H."/>
            <person name="Kim J.S."/>
            <person name="Kang S.W."/>
            <person name="Lee J.S."/>
            <person name="Park S.H."/>
        </authorList>
    </citation>
    <scope>NUCLEOTIDE SEQUENCE [LARGE SCALE GENOMIC DNA]</scope>
    <source>
        <strain evidence="6 7">KCTC 15736</strain>
    </source>
</reference>
<evidence type="ECO:0000256" key="4">
    <source>
        <dbReference type="ARBA" id="ARBA00023163"/>
    </source>
</evidence>
<dbReference type="EMBL" id="BHVZ01000001">
    <property type="protein sequence ID" value="GCB29345.1"/>
    <property type="molecule type" value="Genomic_DNA"/>
</dbReference>
<dbReference type="InterPro" id="IPR000847">
    <property type="entry name" value="LysR_HTH_N"/>
</dbReference>
<evidence type="ECO:0000256" key="3">
    <source>
        <dbReference type="ARBA" id="ARBA00023125"/>
    </source>
</evidence>
<protein>
    <submittedName>
        <fullName evidence="6">LysR family transcriptional regulator</fullName>
    </submittedName>
</protein>
<dbReference type="GeneID" id="86194001"/>
<dbReference type="InterPro" id="IPR036388">
    <property type="entry name" value="WH-like_DNA-bd_sf"/>
</dbReference>
<keyword evidence="4" id="KW-0804">Transcription</keyword>
<dbReference type="RefSeq" id="WP_118581439.1">
    <property type="nucleotide sequence ID" value="NZ_DAVZTY010000008.1"/>
</dbReference>
<dbReference type="PANTHER" id="PTHR30126:SF39">
    <property type="entry name" value="HTH-TYPE TRANSCRIPTIONAL REGULATOR CYSL"/>
    <property type="match status" value="1"/>
</dbReference>
<evidence type="ECO:0000256" key="1">
    <source>
        <dbReference type="ARBA" id="ARBA00009437"/>
    </source>
</evidence>
<feature type="domain" description="HTH lysR-type" evidence="5">
    <location>
        <begin position="1"/>
        <end position="58"/>
    </location>
</feature>
<dbReference type="InterPro" id="IPR036390">
    <property type="entry name" value="WH_DNA-bd_sf"/>
</dbReference>
<dbReference type="Gene3D" id="1.10.10.10">
    <property type="entry name" value="Winged helix-like DNA-binding domain superfamily/Winged helix DNA-binding domain"/>
    <property type="match status" value="1"/>
</dbReference>
<organism evidence="6 7">
    <name type="scientific">Anaerotignum faecicola</name>
    <dbReference type="NCBI Taxonomy" id="2358141"/>
    <lineage>
        <taxon>Bacteria</taxon>
        <taxon>Bacillati</taxon>
        <taxon>Bacillota</taxon>
        <taxon>Clostridia</taxon>
        <taxon>Lachnospirales</taxon>
        <taxon>Anaerotignaceae</taxon>
        <taxon>Anaerotignum</taxon>
    </lineage>
</organism>
<evidence type="ECO:0000256" key="2">
    <source>
        <dbReference type="ARBA" id="ARBA00023015"/>
    </source>
</evidence>